<comment type="caution">
    <text evidence="2">The sequence shown here is derived from an EMBL/GenBank/DDBJ whole genome shotgun (WGS) entry which is preliminary data.</text>
</comment>
<protein>
    <submittedName>
        <fullName evidence="2">Putative secreted protein (Por secretion system target)</fullName>
    </submittedName>
</protein>
<evidence type="ECO:0000313" key="2">
    <source>
        <dbReference type="EMBL" id="TDX00569.1"/>
    </source>
</evidence>
<dbReference type="EMBL" id="SODV01000001">
    <property type="protein sequence ID" value="TDX00569.1"/>
    <property type="molecule type" value="Genomic_DNA"/>
</dbReference>
<sequence length="640" mass="67323">MKMKTPLLLLLPVLLGAKATAQTTNEWVWINGDNTLNVAGVYGTLGVAATTNKPGGRYNPSSWTDGNGHFWMFGGWGYDAAGAPGFLNDFWEYDSATNRWTWMGGTNGIGAAATYGTKNVGSTANIPGARYGANTWVDASGNLWLFGGGYGTTAGSAAVSIWYNDLWKYNPTAGTWTWVSGSNTSSQNGTYGTKGTAATTNVPGGRFESTTWIDLSGNLWLFGGGGMPATGANGYLNDLWKFNPTAGTWTWMSGSNAAASAGVYGTKGTAAAANTPGARYGGSSIVDNGGNLWMFGGGTGTTAAVLNLFFNDLWEFNISTGQWTWVSGDNTTNSNGVYGTEYVAAAANKPGGRVAVANWKQTINGNIVIFGGVGLGATGGSGYLEDMWAYDITTGLWAWQDGATSTAVDGVYGTLGVGAIANNPGGRYSPGAWVDRHGDLWLFGGHGYPATGTTSGYLDDLWEFVPIIILPVDWLGVQATPAPSDILVTWQMALPGGNGWFNVERSTDAINWQTIGTVDGSSGNGNNYGFTDKTPVPGVNYYRLQLYTTEKTSNGYSNVVTATFQATRTLVSYFLGKGYLGIRLQNGSTEHYRLIDMTGRMATQGNLKNGASTLGPLVPGVYVLQVAGQTGIITQKVAVP</sequence>
<feature type="chain" id="PRO_5020275015" evidence="1">
    <location>
        <begin position="22"/>
        <end position="640"/>
    </location>
</feature>
<feature type="signal peptide" evidence="1">
    <location>
        <begin position="1"/>
        <end position="21"/>
    </location>
</feature>
<keyword evidence="3" id="KW-1185">Reference proteome</keyword>
<dbReference type="NCBIfam" id="TIGR04183">
    <property type="entry name" value="Por_Secre_tail"/>
    <property type="match status" value="1"/>
</dbReference>
<dbReference type="InterPro" id="IPR015915">
    <property type="entry name" value="Kelch-typ_b-propeller"/>
</dbReference>
<reference evidence="2 3" key="1">
    <citation type="submission" date="2019-03" db="EMBL/GenBank/DDBJ databases">
        <title>Genomic Encyclopedia of Type Strains, Phase IV (KMG-IV): sequencing the most valuable type-strain genomes for metagenomic binning, comparative biology and taxonomic classification.</title>
        <authorList>
            <person name="Goeker M."/>
        </authorList>
    </citation>
    <scope>NUCLEOTIDE SEQUENCE [LARGE SCALE GENOMIC DNA]</scope>
    <source>
        <strain evidence="2 3">DSM 100059</strain>
    </source>
</reference>
<evidence type="ECO:0000256" key="1">
    <source>
        <dbReference type="SAM" id="SignalP"/>
    </source>
</evidence>
<gene>
    <name evidence="2" type="ORF">EDB95_1594</name>
</gene>
<keyword evidence="1" id="KW-0732">Signal</keyword>
<dbReference type="OrthoDB" id="103335at2"/>
<dbReference type="PANTHER" id="PTHR23244">
    <property type="entry name" value="KELCH REPEAT DOMAIN"/>
    <property type="match status" value="1"/>
</dbReference>
<dbReference type="AlphaFoldDB" id="A0A4R8DRH4"/>
<organism evidence="2 3">
    <name type="scientific">Dinghuibacter silviterrae</name>
    <dbReference type="NCBI Taxonomy" id="1539049"/>
    <lineage>
        <taxon>Bacteria</taxon>
        <taxon>Pseudomonadati</taxon>
        <taxon>Bacteroidota</taxon>
        <taxon>Chitinophagia</taxon>
        <taxon>Chitinophagales</taxon>
        <taxon>Chitinophagaceae</taxon>
        <taxon>Dinghuibacter</taxon>
    </lineage>
</organism>
<dbReference type="SUPFAM" id="SSF117281">
    <property type="entry name" value="Kelch motif"/>
    <property type="match status" value="1"/>
</dbReference>
<name>A0A4R8DRH4_9BACT</name>
<accession>A0A4R8DRH4</accession>
<proteinExistence type="predicted"/>
<dbReference type="PANTHER" id="PTHR23244:SF437">
    <property type="match status" value="1"/>
</dbReference>
<dbReference type="Proteomes" id="UP000294498">
    <property type="component" value="Unassembled WGS sequence"/>
</dbReference>
<dbReference type="Gene3D" id="2.120.10.80">
    <property type="entry name" value="Kelch-type beta propeller"/>
    <property type="match status" value="2"/>
</dbReference>
<evidence type="ECO:0000313" key="3">
    <source>
        <dbReference type="Proteomes" id="UP000294498"/>
    </source>
</evidence>
<dbReference type="InterPro" id="IPR026444">
    <property type="entry name" value="Secre_tail"/>
</dbReference>